<reference evidence="16" key="1">
    <citation type="submission" date="2023-10" db="EMBL/GenBank/DDBJ databases">
        <authorList>
            <person name="Chen Y."/>
            <person name="Shah S."/>
            <person name="Dougan E. K."/>
            <person name="Thang M."/>
            <person name="Chan C."/>
        </authorList>
    </citation>
    <scope>NUCLEOTIDE SEQUENCE [LARGE SCALE GENOMIC DNA]</scope>
</reference>
<dbReference type="SUPFAM" id="SSF48034">
    <property type="entry name" value="Guanido kinase N-terminal domain"/>
    <property type="match status" value="1"/>
</dbReference>
<accession>A0ABN9QVW8</accession>
<dbReference type="PANTHER" id="PTHR11547">
    <property type="entry name" value="ARGININE OR CREATINE KINASE"/>
    <property type="match status" value="1"/>
</dbReference>
<evidence type="ECO:0000256" key="2">
    <source>
        <dbReference type="ARBA" id="ARBA00009719"/>
    </source>
</evidence>
<feature type="binding site" evidence="11">
    <location>
        <begin position="2051"/>
        <end position="2055"/>
    </location>
    <ligand>
        <name>ATP</name>
        <dbReference type="ChEBI" id="CHEBI:30616"/>
    </ligand>
</feature>
<dbReference type="InterPro" id="IPR027417">
    <property type="entry name" value="P-loop_NTPase"/>
</dbReference>
<dbReference type="InterPro" id="IPR006083">
    <property type="entry name" value="PRK/URK"/>
</dbReference>
<dbReference type="Gene3D" id="3.40.50.300">
    <property type="entry name" value="P-loop containing nucleotide triphosphate hydrolases"/>
    <property type="match status" value="1"/>
</dbReference>
<evidence type="ECO:0000313" key="16">
    <source>
        <dbReference type="EMBL" id="CAK0809829.1"/>
    </source>
</evidence>
<comment type="similarity">
    <text evidence="2">Belongs to the phosphoribulokinase family.</text>
</comment>
<comment type="similarity">
    <text evidence="1 10">Belongs to the ATP:guanido phosphotransferase family.</text>
</comment>
<evidence type="ECO:0000256" key="5">
    <source>
        <dbReference type="ARBA" id="ARBA00022679"/>
    </source>
</evidence>
<evidence type="ECO:0000256" key="8">
    <source>
        <dbReference type="ARBA" id="ARBA00022840"/>
    </source>
</evidence>
<keyword evidence="17" id="KW-1185">Reference proteome</keyword>
<feature type="binding site" evidence="11">
    <location>
        <position position="1994"/>
    </location>
    <ligand>
        <name>ATP</name>
        <dbReference type="ChEBI" id="CHEBI:30616"/>
    </ligand>
</feature>
<keyword evidence="7 11" id="KW-0418">Kinase</keyword>
<evidence type="ECO:0000259" key="14">
    <source>
        <dbReference type="PROSITE" id="PS51509"/>
    </source>
</evidence>
<feature type="binding site" evidence="11">
    <location>
        <begin position="1874"/>
        <end position="1878"/>
    </location>
    <ligand>
        <name>ATP</name>
        <dbReference type="ChEBI" id="CHEBI:30616"/>
    </ligand>
</feature>
<evidence type="ECO:0000313" key="17">
    <source>
        <dbReference type="Proteomes" id="UP001189429"/>
    </source>
</evidence>
<dbReference type="InterPro" id="IPR036802">
    <property type="entry name" value="ATP-guanido_PTrfase_N_sf"/>
</dbReference>
<dbReference type="InterPro" id="IPR000749">
    <property type="entry name" value="ATP-guanido_PTrfase"/>
</dbReference>
<dbReference type="CDD" id="cd22961">
    <property type="entry name" value="DD_TEX55-like"/>
    <property type="match status" value="1"/>
</dbReference>
<feature type="region of interest" description="Disordered" evidence="13">
    <location>
        <begin position="44"/>
        <end position="69"/>
    </location>
</feature>
<dbReference type="InterPro" id="IPR014746">
    <property type="entry name" value="Gln_synth/guanido_kin_cat_dom"/>
</dbReference>
<dbReference type="EMBL" id="CAUYUJ010004492">
    <property type="protein sequence ID" value="CAK0809829.1"/>
    <property type="molecule type" value="Genomic_DNA"/>
</dbReference>
<feature type="coiled-coil region" evidence="12">
    <location>
        <begin position="114"/>
        <end position="162"/>
    </location>
</feature>
<evidence type="ECO:0000256" key="4">
    <source>
        <dbReference type="ARBA" id="ARBA00017837"/>
    </source>
</evidence>
<sequence>MRAPRDNRVYFRVDARPGDSDWMVGRQTWNLGSENSHQQRIRFEPDDNATDEQEPANSPKAPDPVSPSQAQVTFWRKWVGVQGKSYNDALEVLKHAKLEAIRGKSLGQQTQSILEDLEADLQDTAAQISTLAASYQSRTKEIADAEEELQMLEAQRALAASAAAQEATAQSDISNLVCAALQARIPSGGVPPPEPQQKVQSLADAFDELQQRRDHAVAAQAAMPSAQAAAVTPRQQQPPPSAKAAWLQTPPLFAAVAAPQPESSQYIPVEPDSEEEDEAMSFVGFGCGGKRAADALSEVAQLMEENADTETAKQIKEATSPAFDLKVVAFNGSCWNTFEHFLESDWATDVTVICVQEHRLTDGDVIAQKIQWCQRRGRLARVPPAAVNEDSGRIDGAAIVIRDQLDLGIEQMFFFASVDPGRLTGVRLEAPGLPKVGILRACFTSSEGLGEANLGRLADIAVQQELSKIPIIVAAGFNMPSNQIEGADFLHRASLRLVTPEAPACRKSKSRSIPDYSLIGRALREKIDEVQTWTSYPLSPRRPVCPDVQCRSNFPIPAVKRPRRLPSAAPIGPRQRPRKRVRTQAALQCADSLLTDAVKPLEKQQQQSIFDFCYVALDFPRATYLTASLQDLPGEFRAVLSLNDSLAVANGLCDLLRTGAGVGDLDNDIEYERANNFSEASTSWASWSMDGQGAMALGGQPPPLPVASGQGDPAAFLKDLVVSVGNTVHGITAGNGLATYLIQVCTIDPLGSWTKQNPDLDLHRMNAIKRRMRAGGDAKKVYNTGIFAGGAQAFSTEELESNVNSDSDPLEFGYQQAPDFDIGNDAADQAAKRAAMKFCRPSEAERELAKYDESRVFVAPRSPSLRPQGGRALVALQGAANSVPTGLVYPSPEEAAKTREVDGIKLYSTHAWTDDMVPILDAESKPAQAPVMIGVAADSGCGKSTFLRRVLGALGTEVKPGHTAIGDMLTVLCPDDYHINDRNDFELTGAQSEAPKQGKAIYKPIYNHDTGNKDPPERIQPNKKARANLDLALYIDIVNDVKFAWKIQRDVAERGWTEEQVREDIEKRLPDFAQYVDPQKKDADVVLRYEPSDQGLPYLKVKLIQKKGGAFPAISLKKELTLTGSKPGAIVKQYDDDWYGSPVSVIEMDGEIDMDNMAEQVAEIEANLEGLNGRSPSELTDAMVKLKDSPGSQNGTGLLQAIIAMKIREVYDKLTALWPAGLAFEHFLDVVATERAAQDPGARPRGRVAPLCCCSEQQGAASPGVGGDDARRPGTRRRRRQAGSPRPAGSQLDDVGSATAAPCTPTPMASGPRDSSPVKVLRREAPSWPDGWTAPCDVETLLGDLYPAAGGKQVRFPAVLESGPRQQSSLGRQTRSGGECDLCGDGGTAAEFGYLLAATSRVCSGFRRAAAEEGDAPTPRPGRESPACGEDERTSEAERLASELEVPMGQCRWKCDNGATTEDFGEHLTACHGRFGLQRAVSGPAPELCAAPSPGATAGSAQPGGALELARATWRCSAPPSASLPGLRVLGVAYGDVAVAVGVLKPYPFRCDVNGKFVARAPERPRASPLGAPMDITVAGVEGVQANTFLSVRCGSQRKQVPFRNGETLSFPKGELPKAYTVDVLRKVGTAQVSVAGISALGGTVRHEQLEIPSLEIAGSPFRASFTASLQQEPEPRVEGSKKHLAAARAKEYLEKHGVERVLHSMFAQLLERQPLDPLTFMIDHLEQVQDEAEGREVEERDFELEPGLGDFALPGLADSDEVPNLSKHHSFMVDVLRKDMSILERLGDRKTSLGVSLLQCIKPGIDCQGHELVKVAGISAGDQECFELFSEVFNPVISQLHPGWSPERSHCWDSDPDRIEDVTIDPTGRYAVFASMETRRNFQGLRMSTCCSKDERRAVERIATLVMETATGEQKGTYYPLRMSQSHEPKPGGMTVHQEERLRGVGLLFAEPDSRIKLSAGLGRHWPDARGVFVGEMQGLYTWCNEDRMDHLRFFARQHTAIDLKKLWARLKRTVDSMEQGAQQRGYSYARSDRLGYVTTDPSRLGCALRISVSLRIPLLAEAADLPGLCRTFGLQSTQDGSPVQATAACGASRPATAWARARWNSWPGSRGPGAAQP</sequence>
<dbReference type="InterPro" id="IPR006082">
    <property type="entry name" value="PRK"/>
</dbReference>
<dbReference type="PROSITE" id="PS00567">
    <property type="entry name" value="PHOSPHORIBULOKINASE"/>
    <property type="match status" value="1"/>
</dbReference>
<evidence type="ECO:0000256" key="11">
    <source>
        <dbReference type="PROSITE-ProRule" id="PRU00843"/>
    </source>
</evidence>
<dbReference type="SUPFAM" id="SSF47391">
    <property type="entry name" value="Dimerization-anchoring domain of cAMP-dependent PK regulatory subunit"/>
    <property type="match status" value="1"/>
</dbReference>
<dbReference type="Proteomes" id="UP001189429">
    <property type="component" value="Unassembled WGS sequence"/>
</dbReference>
<evidence type="ECO:0000256" key="9">
    <source>
        <dbReference type="ARBA" id="ARBA00047663"/>
    </source>
</evidence>
<comment type="catalytic activity">
    <reaction evidence="9">
        <text>D-ribulose 5-phosphate + ATP = D-ribulose 1,5-bisphosphate + ADP + H(+)</text>
        <dbReference type="Rhea" id="RHEA:19365"/>
        <dbReference type="ChEBI" id="CHEBI:15378"/>
        <dbReference type="ChEBI" id="CHEBI:30616"/>
        <dbReference type="ChEBI" id="CHEBI:57870"/>
        <dbReference type="ChEBI" id="CHEBI:58121"/>
        <dbReference type="ChEBI" id="CHEBI:456216"/>
        <dbReference type="EC" id="2.7.1.19"/>
    </reaction>
</comment>
<dbReference type="InterPro" id="IPR022414">
    <property type="entry name" value="ATP-guanido_PTrfase_cat"/>
</dbReference>
<evidence type="ECO:0000256" key="1">
    <source>
        <dbReference type="ARBA" id="ARBA00006798"/>
    </source>
</evidence>
<dbReference type="Pfam" id="PF02807">
    <property type="entry name" value="ATP-gua_PtransN"/>
    <property type="match status" value="1"/>
</dbReference>
<feature type="domain" description="Phosphagen kinase C-terminal" evidence="15">
    <location>
        <begin position="1871"/>
        <end position="2062"/>
    </location>
</feature>
<protein>
    <recommendedName>
        <fullName evidence="4">Phosphoribulokinase, chloroplastic</fullName>
        <ecNumber evidence="3">2.7.1.19</ecNumber>
    </recommendedName>
</protein>
<organism evidence="16 17">
    <name type="scientific">Prorocentrum cordatum</name>
    <dbReference type="NCBI Taxonomy" id="2364126"/>
    <lineage>
        <taxon>Eukaryota</taxon>
        <taxon>Sar</taxon>
        <taxon>Alveolata</taxon>
        <taxon>Dinophyceae</taxon>
        <taxon>Prorocentrales</taxon>
        <taxon>Prorocentraceae</taxon>
        <taxon>Prorocentrum</taxon>
    </lineage>
</organism>
<evidence type="ECO:0000256" key="7">
    <source>
        <dbReference type="ARBA" id="ARBA00022777"/>
    </source>
</evidence>
<keyword evidence="6 11" id="KW-0547">Nucleotide-binding</keyword>
<dbReference type="PROSITE" id="PS51510">
    <property type="entry name" value="PHOSPHAGEN_KINASE_C"/>
    <property type="match status" value="1"/>
</dbReference>
<dbReference type="SUPFAM" id="SSF52540">
    <property type="entry name" value="P-loop containing nucleoside triphosphate hydrolases"/>
    <property type="match status" value="1"/>
</dbReference>
<proteinExistence type="inferred from homology"/>
<evidence type="ECO:0000256" key="12">
    <source>
        <dbReference type="SAM" id="Coils"/>
    </source>
</evidence>
<evidence type="ECO:0000256" key="6">
    <source>
        <dbReference type="ARBA" id="ARBA00022741"/>
    </source>
</evidence>
<keyword evidence="8 11" id="KW-0067">ATP-binding</keyword>
<dbReference type="SUPFAM" id="SSF55931">
    <property type="entry name" value="Glutamine synthetase/guanido kinase"/>
    <property type="match status" value="1"/>
</dbReference>
<comment type="caution">
    <text evidence="11">Lacks conserved residue(s) required for the propagation of feature annotation.</text>
</comment>
<dbReference type="InterPro" id="IPR022413">
    <property type="entry name" value="ATP-guanido_PTrfase_N"/>
</dbReference>
<evidence type="ECO:0000256" key="13">
    <source>
        <dbReference type="SAM" id="MobiDB-lite"/>
    </source>
</evidence>
<dbReference type="Gene3D" id="1.10.135.10">
    <property type="entry name" value="ATP:guanido phosphotransferase, N-terminal domain"/>
    <property type="match status" value="1"/>
</dbReference>
<feature type="region of interest" description="Disordered" evidence="13">
    <location>
        <begin position="1411"/>
        <end position="1436"/>
    </location>
</feature>
<dbReference type="PANTHER" id="PTHR11547:SF38">
    <property type="entry name" value="ARGININE KINASE 1-RELATED"/>
    <property type="match status" value="1"/>
</dbReference>
<dbReference type="Pfam" id="PF00217">
    <property type="entry name" value="ATP-gua_Ptrans"/>
    <property type="match status" value="1"/>
</dbReference>
<dbReference type="PROSITE" id="PS51509">
    <property type="entry name" value="PHOSPHAGEN_KINASE_N"/>
    <property type="match status" value="1"/>
</dbReference>
<evidence type="ECO:0000256" key="3">
    <source>
        <dbReference type="ARBA" id="ARBA00012042"/>
    </source>
</evidence>
<comment type="caution">
    <text evidence="16">The sequence shown here is derived from an EMBL/GenBank/DDBJ whole genome shotgun (WGS) entry which is preliminary data.</text>
</comment>
<feature type="domain" description="Phosphagen kinase N-terminal" evidence="14">
    <location>
        <begin position="1755"/>
        <end position="1843"/>
    </location>
</feature>
<feature type="compositionally biased region" description="Low complexity" evidence="13">
    <location>
        <begin position="1298"/>
        <end position="1307"/>
    </location>
</feature>
<gene>
    <name evidence="16" type="ORF">PCOR1329_LOCUS14965</name>
</gene>
<dbReference type="Gene3D" id="3.30.590.10">
    <property type="entry name" value="Glutamine synthetase/guanido kinase, catalytic domain"/>
    <property type="match status" value="1"/>
</dbReference>
<evidence type="ECO:0000259" key="15">
    <source>
        <dbReference type="PROSITE" id="PS51510"/>
    </source>
</evidence>
<dbReference type="Pfam" id="PF00485">
    <property type="entry name" value="PRK"/>
    <property type="match status" value="1"/>
</dbReference>
<keyword evidence="5 11" id="KW-0808">Transferase</keyword>
<keyword evidence="12" id="KW-0175">Coiled coil</keyword>
<name>A0ABN9QVW8_9DINO</name>
<feature type="region of interest" description="Disordered" evidence="13">
    <location>
        <begin position="1258"/>
        <end position="1319"/>
    </location>
</feature>
<dbReference type="EC" id="2.7.1.19" evidence="3"/>
<evidence type="ECO:0000256" key="10">
    <source>
        <dbReference type="PROSITE-ProRule" id="PRU00842"/>
    </source>
</evidence>